<reference evidence="2" key="1">
    <citation type="submission" date="2022-11" db="EMBL/GenBank/DDBJ databases">
        <title>Chromosome-level genome of Pogonophryne albipinna.</title>
        <authorList>
            <person name="Jo E."/>
        </authorList>
    </citation>
    <scope>NUCLEOTIDE SEQUENCE</scope>
    <source>
        <strain evidence="2">SGF0006</strain>
        <tissue evidence="2">Muscle</tissue>
    </source>
</reference>
<keyword evidence="3" id="KW-1185">Reference proteome</keyword>
<accession>A0AAD6FQJ7</accession>
<feature type="compositionally biased region" description="Basic and acidic residues" evidence="1">
    <location>
        <begin position="126"/>
        <end position="135"/>
    </location>
</feature>
<feature type="region of interest" description="Disordered" evidence="1">
    <location>
        <begin position="35"/>
        <end position="62"/>
    </location>
</feature>
<feature type="compositionally biased region" description="Polar residues" evidence="1">
    <location>
        <begin position="36"/>
        <end position="59"/>
    </location>
</feature>
<comment type="caution">
    <text evidence="2">The sequence shown here is derived from an EMBL/GenBank/DDBJ whole genome shotgun (WGS) entry which is preliminary data.</text>
</comment>
<feature type="compositionally biased region" description="Low complexity" evidence="1">
    <location>
        <begin position="111"/>
        <end position="124"/>
    </location>
</feature>
<name>A0AAD6FQJ7_9TELE</name>
<protein>
    <submittedName>
        <fullName evidence="2">Uncharacterized protein</fullName>
    </submittedName>
</protein>
<organism evidence="2 3">
    <name type="scientific">Pogonophryne albipinna</name>
    <dbReference type="NCBI Taxonomy" id="1090488"/>
    <lineage>
        <taxon>Eukaryota</taxon>
        <taxon>Metazoa</taxon>
        <taxon>Chordata</taxon>
        <taxon>Craniata</taxon>
        <taxon>Vertebrata</taxon>
        <taxon>Euteleostomi</taxon>
        <taxon>Actinopterygii</taxon>
        <taxon>Neopterygii</taxon>
        <taxon>Teleostei</taxon>
        <taxon>Neoteleostei</taxon>
        <taxon>Acanthomorphata</taxon>
        <taxon>Eupercaria</taxon>
        <taxon>Perciformes</taxon>
        <taxon>Notothenioidei</taxon>
        <taxon>Pogonophryne</taxon>
    </lineage>
</organism>
<gene>
    <name evidence="2" type="ORF">JOQ06_012202</name>
</gene>
<dbReference type="AlphaFoldDB" id="A0AAD6FQJ7"/>
<dbReference type="EMBL" id="JAPTMU010000006">
    <property type="protein sequence ID" value="KAJ4942336.1"/>
    <property type="molecule type" value="Genomic_DNA"/>
</dbReference>
<feature type="region of interest" description="Disordered" evidence="1">
    <location>
        <begin position="111"/>
        <end position="135"/>
    </location>
</feature>
<dbReference type="Proteomes" id="UP001219934">
    <property type="component" value="Unassembled WGS sequence"/>
</dbReference>
<proteinExistence type="predicted"/>
<evidence type="ECO:0000313" key="2">
    <source>
        <dbReference type="EMBL" id="KAJ4942336.1"/>
    </source>
</evidence>
<evidence type="ECO:0000313" key="3">
    <source>
        <dbReference type="Proteomes" id="UP001219934"/>
    </source>
</evidence>
<evidence type="ECO:0000256" key="1">
    <source>
        <dbReference type="SAM" id="MobiDB-lite"/>
    </source>
</evidence>
<sequence length="135" mass="14124">MVNSQRSASKTHHGASRLYKALMSSMQCRHIVVDSASPSNGSLQSPQSNAAIGNTTPSNRRSDPACFSCLAAKRIVIICKLSSSSFVPRLHTDMSSVLLLSSAYPPPTLPTTTPTPLFLSSSSLGDMEKGGGGEG</sequence>